<dbReference type="Pfam" id="PF00535">
    <property type="entry name" value="Glycos_transf_2"/>
    <property type="match status" value="1"/>
</dbReference>
<dbReference type="SUPFAM" id="SSF53448">
    <property type="entry name" value="Nucleotide-diphospho-sugar transferases"/>
    <property type="match status" value="1"/>
</dbReference>
<gene>
    <name evidence="7" type="ORF">M529_07450</name>
</gene>
<dbReference type="GO" id="GO:0016757">
    <property type="term" value="F:glycosyltransferase activity"/>
    <property type="evidence" value="ECO:0007669"/>
    <property type="project" value="UniProtKB-KW"/>
</dbReference>
<feature type="domain" description="Glycosyl transferase family 1" evidence="4">
    <location>
        <begin position="509"/>
        <end position="586"/>
    </location>
</feature>
<evidence type="ECO:0000313" key="7">
    <source>
        <dbReference type="EMBL" id="EQB32865.1"/>
    </source>
</evidence>
<protein>
    <recommendedName>
        <fullName evidence="9">Glycosyltransferase 2-like domain-containing protein</fullName>
    </recommendedName>
</protein>
<dbReference type="SUPFAM" id="SSF53756">
    <property type="entry name" value="UDP-Glycosyltransferase/glycogen phosphorylase"/>
    <property type="match status" value="1"/>
</dbReference>
<dbReference type="EMBL" id="AUWY01000057">
    <property type="protein sequence ID" value="EQB32865.1"/>
    <property type="molecule type" value="Genomic_DNA"/>
</dbReference>
<name>T0IVK0_9SPHN</name>
<sequence>MKLYLIVPVYRNLELVKICLESLSARLSEIRDCDPKVIVVNDSPDDEAVSDYLADRARKGLIDIYIVNDENLGFVKSVNKGLAICKRDGAGAVLVNSDTITYRNTLSEMVAVLKTDPQIGFVCPRSNNAAIATFPQAPNNLSGIATTPEVCYISWESVYRYLPRYTFAPTAVGFYMLISPQVVANFGALDEEFGVGYEEENDLVMRAGKVGFRAALANHAYAYHAGSASFMLHEIDFKGQQSGNLQKMVGRHPEFLPLVKEFERSPEYRAMTQLKNLVPTADGKLKVALDLLTMGRHHNGTNELIMNFVRWCDSQPHDDFEISVICDKSVAEFHGLDRLKTIRARTEIAPVYAISIFFGQPFDLHQINVMEHLAPINIYGMLDVIALDCSHLRGSNNVHALWSHVARNANGLFFISQFSHDTFANRFPRKYRAEAYTRLLPTKPSAYEARYEGMDMGREHVLVMGNHFAHKAAGITGRTIAEAISSLSVVVMGEGAGGGLRNIRELHSGVVPDEEMNEIFARSSAIILPSYYEGFGLSLMHALALGKPVVARDIPATREILSTFSSVEGVFLYSSDGELAEKVREAVAFGRSHVTEGETQDWAQWSKGLFDFATDFLNRPDIYDLLMDRIEDGDVLRKLHNLEAVPAAPTPQAPPAAPVSLVPDVTINVAEILDLDGEQFVETFYQQVLGRRADPAGLTHHVALLSSGVSKQDMLRSILSSPEFKDRRIRATLLGEELLSRRKKTLLGKGKAKIAG</sequence>
<dbReference type="STRING" id="1346791.M529_07450"/>
<dbReference type="AlphaFoldDB" id="T0IVK0"/>
<proteinExistence type="inferred from homology"/>
<comment type="similarity">
    <text evidence="1">Belongs to the glycosyltransferase 2 family.</text>
</comment>
<dbReference type="InterPro" id="IPR001296">
    <property type="entry name" value="Glyco_trans_1"/>
</dbReference>
<dbReference type="RefSeq" id="WP_021317383.1">
    <property type="nucleotide sequence ID" value="NZ_AUWY01000057.1"/>
</dbReference>
<dbReference type="eggNOG" id="COG1216">
    <property type="taxonomic scope" value="Bacteria"/>
</dbReference>
<comment type="caution">
    <text evidence="7">The sequence shown here is derived from an EMBL/GenBank/DDBJ whole genome shotgun (WGS) entry which is preliminary data.</text>
</comment>
<dbReference type="Gene3D" id="3.90.550.10">
    <property type="entry name" value="Spore Coat Polysaccharide Biosynthesis Protein SpsA, Chain A"/>
    <property type="match status" value="1"/>
</dbReference>
<evidence type="ECO:0000256" key="1">
    <source>
        <dbReference type="ARBA" id="ARBA00006739"/>
    </source>
</evidence>
<dbReference type="InterPro" id="IPR025282">
    <property type="entry name" value="DUF4214"/>
</dbReference>
<evidence type="ECO:0000256" key="2">
    <source>
        <dbReference type="ARBA" id="ARBA00022676"/>
    </source>
</evidence>
<evidence type="ECO:0000259" key="6">
    <source>
        <dbReference type="Pfam" id="PF13946"/>
    </source>
</evidence>
<dbReference type="Gene3D" id="3.40.50.2000">
    <property type="entry name" value="Glycogen Phosphorylase B"/>
    <property type="match status" value="1"/>
</dbReference>
<dbReference type="InterPro" id="IPR029044">
    <property type="entry name" value="Nucleotide-diphossugar_trans"/>
</dbReference>
<evidence type="ECO:0008006" key="9">
    <source>
        <dbReference type="Google" id="ProtNLM"/>
    </source>
</evidence>
<dbReference type="PANTHER" id="PTHR43179">
    <property type="entry name" value="RHAMNOSYLTRANSFERASE WBBL"/>
    <property type="match status" value="1"/>
</dbReference>
<feature type="domain" description="Glycosyltransferase 2-like" evidence="5">
    <location>
        <begin position="5"/>
        <end position="125"/>
    </location>
</feature>
<keyword evidence="8" id="KW-1185">Reference proteome</keyword>
<organism evidence="7 8">
    <name type="scientific">Sphingobium ummariense RL-3</name>
    <dbReference type="NCBI Taxonomy" id="1346791"/>
    <lineage>
        <taxon>Bacteria</taxon>
        <taxon>Pseudomonadati</taxon>
        <taxon>Pseudomonadota</taxon>
        <taxon>Alphaproteobacteria</taxon>
        <taxon>Sphingomonadales</taxon>
        <taxon>Sphingomonadaceae</taxon>
        <taxon>Sphingobium</taxon>
    </lineage>
</organism>
<dbReference type="InterPro" id="IPR001173">
    <property type="entry name" value="Glyco_trans_2-like"/>
</dbReference>
<dbReference type="OrthoDB" id="9790710at2"/>
<dbReference type="Pfam" id="PF00534">
    <property type="entry name" value="Glycos_transf_1"/>
    <property type="match status" value="1"/>
</dbReference>
<keyword evidence="2" id="KW-0328">Glycosyltransferase</keyword>
<keyword evidence="3" id="KW-0808">Transferase</keyword>
<reference evidence="7 8" key="1">
    <citation type="journal article" date="2013" name="Genome Announc.">
        <title>Draft Genome Sequence of Sphingobium ummariense Strain RL-3, a Hexachlorocyclohexane-Degrading Bacterium.</title>
        <authorList>
            <person name="Kohli P."/>
            <person name="Dua A."/>
            <person name="Sangwan N."/>
            <person name="Oldach P."/>
            <person name="Khurana J.P."/>
            <person name="Lal R."/>
        </authorList>
    </citation>
    <scope>NUCLEOTIDE SEQUENCE [LARGE SCALE GENOMIC DNA]</scope>
    <source>
        <strain evidence="7 8">RL-3</strain>
    </source>
</reference>
<dbReference type="PANTHER" id="PTHR43179:SF12">
    <property type="entry name" value="GALACTOFURANOSYLTRANSFERASE GLFT2"/>
    <property type="match status" value="1"/>
</dbReference>
<evidence type="ECO:0000259" key="5">
    <source>
        <dbReference type="Pfam" id="PF00535"/>
    </source>
</evidence>
<dbReference type="Proteomes" id="UP000015523">
    <property type="component" value="Unassembled WGS sequence"/>
</dbReference>
<evidence type="ECO:0000256" key="3">
    <source>
        <dbReference type="ARBA" id="ARBA00022679"/>
    </source>
</evidence>
<dbReference type="PATRIC" id="fig|1346791.3.peg.1427"/>
<dbReference type="eggNOG" id="COG0438">
    <property type="taxonomic scope" value="Bacteria"/>
</dbReference>
<feature type="domain" description="DUF4214" evidence="6">
    <location>
        <begin position="674"/>
        <end position="726"/>
    </location>
</feature>
<evidence type="ECO:0000259" key="4">
    <source>
        <dbReference type="Pfam" id="PF00534"/>
    </source>
</evidence>
<evidence type="ECO:0000313" key="8">
    <source>
        <dbReference type="Proteomes" id="UP000015523"/>
    </source>
</evidence>
<dbReference type="Pfam" id="PF13946">
    <property type="entry name" value="DUF4214"/>
    <property type="match status" value="1"/>
</dbReference>
<accession>T0IVK0</accession>